<sequence>MVVICGVSGGLSHAWWSTGWFIVLLAMCGGCALANPPPLCLPCTTTTPHRCRLPRTTSPIPSVSLAQQPLSLPSLLHRNPRPLRLPRIATLPVIVGQRDLGDLRLLRPLLCSRAPGNGGRVWTRGGSRL</sequence>
<dbReference type="AlphaFoldDB" id="A0A2N9F4X0"/>
<organism evidence="1">
    <name type="scientific">Fagus sylvatica</name>
    <name type="common">Beechnut</name>
    <dbReference type="NCBI Taxonomy" id="28930"/>
    <lineage>
        <taxon>Eukaryota</taxon>
        <taxon>Viridiplantae</taxon>
        <taxon>Streptophyta</taxon>
        <taxon>Embryophyta</taxon>
        <taxon>Tracheophyta</taxon>
        <taxon>Spermatophyta</taxon>
        <taxon>Magnoliopsida</taxon>
        <taxon>eudicotyledons</taxon>
        <taxon>Gunneridae</taxon>
        <taxon>Pentapetalae</taxon>
        <taxon>rosids</taxon>
        <taxon>fabids</taxon>
        <taxon>Fagales</taxon>
        <taxon>Fagaceae</taxon>
        <taxon>Fagus</taxon>
    </lineage>
</organism>
<accession>A0A2N9F4X0</accession>
<protein>
    <submittedName>
        <fullName evidence="1">Uncharacterized protein</fullName>
    </submittedName>
</protein>
<proteinExistence type="predicted"/>
<evidence type="ECO:0000313" key="1">
    <source>
        <dbReference type="EMBL" id="SPC82060.1"/>
    </source>
</evidence>
<name>A0A2N9F4X0_FAGSY</name>
<reference evidence="1" key="1">
    <citation type="submission" date="2018-02" db="EMBL/GenBank/DDBJ databases">
        <authorList>
            <person name="Cohen D.B."/>
            <person name="Kent A.D."/>
        </authorList>
    </citation>
    <scope>NUCLEOTIDE SEQUENCE</scope>
</reference>
<gene>
    <name evidence="1" type="ORF">FSB_LOCUS9942</name>
</gene>
<dbReference type="EMBL" id="OIVN01000557">
    <property type="protein sequence ID" value="SPC82060.1"/>
    <property type="molecule type" value="Genomic_DNA"/>
</dbReference>